<proteinExistence type="predicted"/>
<evidence type="ECO:0000313" key="6">
    <source>
        <dbReference type="EMBL" id="QUW03508.1"/>
    </source>
</evidence>
<keyword evidence="2" id="KW-0276">Fatty acid metabolism</keyword>
<accession>A0ABX8BCY7</accession>
<dbReference type="Pfam" id="PF23562">
    <property type="entry name" value="AMP-binding_C_3"/>
    <property type="match status" value="1"/>
</dbReference>
<dbReference type="CDD" id="cd05907">
    <property type="entry name" value="VL_LC_FACS_like"/>
    <property type="match status" value="1"/>
</dbReference>
<keyword evidence="1 6" id="KW-0436">Ligase</keyword>
<dbReference type="InterPro" id="IPR020459">
    <property type="entry name" value="AMP-binding"/>
</dbReference>
<dbReference type="PANTHER" id="PTHR43272">
    <property type="entry name" value="LONG-CHAIN-FATTY-ACID--COA LIGASE"/>
    <property type="match status" value="1"/>
</dbReference>
<dbReference type="SUPFAM" id="SSF56801">
    <property type="entry name" value="Acetyl-CoA synthetase-like"/>
    <property type="match status" value="1"/>
</dbReference>
<dbReference type="GO" id="GO:0016874">
    <property type="term" value="F:ligase activity"/>
    <property type="evidence" value="ECO:0007669"/>
    <property type="project" value="UniProtKB-KW"/>
</dbReference>
<dbReference type="PROSITE" id="PS00455">
    <property type="entry name" value="AMP_BINDING"/>
    <property type="match status" value="1"/>
</dbReference>
<evidence type="ECO:0000256" key="4">
    <source>
        <dbReference type="ARBA" id="ARBA00024484"/>
    </source>
</evidence>
<dbReference type="InterPro" id="IPR042099">
    <property type="entry name" value="ANL_N_sf"/>
</dbReference>
<comment type="catalytic activity">
    <reaction evidence="4">
        <text>a long-chain fatty acid + ATP + CoA = a long-chain fatty acyl-CoA + AMP + diphosphate</text>
        <dbReference type="Rhea" id="RHEA:15421"/>
        <dbReference type="ChEBI" id="CHEBI:30616"/>
        <dbReference type="ChEBI" id="CHEBI:33019"/>
        <dbReference type="ChEBI" id="CHEBI:57287"/>
        <dbReference type="ChEBI" id="CHEBI:57560"/>
        <dbReference type="ChEBI" id="CHEBI:83139"/>
        <dbReference type="ChEBI" id="CHEBI:456215"/>
        <dbReference type="EC" id="6.2.1.3"/>
    </reaction>
    <physiologicalReaction direction="left-to-right" evidence="4">
        <dbReference type="Rhea" id="RHEA:15422"/>
    </physiologicalReaction>
</comment>
<keyword evidence="3" id="KW-0443">Lipid metabolism</keyword>
<organism evidence="6 7">
    <name type="scientific">Chloracidobacterium validum</name>
    <dbReference type="NCBI Taxonomy" id="2821543"/>
    <lineage>
        <taxon>Bacteria</taxon>
        <taxon>Pseudomonadati</taxon>
        <taxon>Acidobacteriota</taxon>
        <taxon>Terriglobia</taxon>
        <taxon>Terriglobales</taxon>
        <taxon>Acidobacteriaceae</taxon>
        <taxon>Chloracidobacterium</taxon>
    </lineage>
</organism>
<dbReference type="InterPro" id="IPR045851">
    <property type="entry name" value="AMP-bd_C_sf"/>
</dbReference>
<dbReference type="Proteomes" id="UP000676506">
    <property type="component" value="Chromosome 1"/>
</dbReference>
<protein>
    <submittedName>
        <fullName evidence="6">Long-chain fatty acid--CoA ligase</fullName>
    </submittedName>
</protein>
<feature type="domain" description="AMP-dependent synthetase/ligase" evidence="5">
    <location>
        <begin position="26"/>
        <end position="436"/>
    </location>
</feature>
<evidence type="ECO:0000256" key="3">
    <source>
        <dbReference type="ARBA" id="ARBA00023098"/>
    </source>
</evidence>
<evidence type="ECO:0000259" key="5">
    <source>
        <dbReference type="Pfam" id="PF00501"/>
    </source>
</evidence>
<dbReference type="RefSeq" id="WP_211429398.1">
    <property type="nucleotide sequence ID" value="NZ_CP072648.1"/>
</dbReference>
<dbReference type="Pfam" id="PF00501">
    <property type="entry name" value="AMP-binding"/>
    <property type="match status" value="1"/>
</dbReference>
<dbReference type="Gene3D" id="3.30.300.30">
    <property type="match status" value="1"/>
</dbReference>
<dbReference type="InterPro" id="IPR020845">
    <property type="entry name" value="AMP-binding_CS"/>
</dbReference>
<dbReference type="EMBL" id="CP072648">
    <property type="protein sequence ID" value="QUW03508.1"/>
    <property type="molecule type" value="Genomic_DNA"/>
</dbReference>
<dbReference type="PRINTS" id="PR00154">
    <property type="entry name" value="AMPBINDING"/>
</dbReference>
<name>A0ABX8BCY7_9BACT</name>
<dbReference type="InterPro" id="IPR000873">
    <property type="entry name" value="AMP-dep_synth/lig_dom"/>
</dbReference>
<dbReference type="PANTHER" id="PTHR43272:SF32">
    <property type="entry name" value="AMP-DEPENDENT SYNTHETASE_LIGASE DOMAIN-CONTAINING PROTEIN"/>
    <property type="match status" value="1"/>
</dbReference>
<reference evidence="6 7" key="1">
    <citation type="submission" date="2021-03" db="EMBL/GenBank/DDBJ databases">
        <title>Genomic and phenotypic characterization of Chloracidobacterium isolates provides evidence for multiple species.</title>
        <authorList>
            <person name="Saini M.K."/>
            <person name="Costas A.M.G."/>
            <person name="Tank M."/>
            <person name="Bryant D.A."/>
        </authorList>
    </citation>
    <scope>NUCLEOTIDE SEQUENCE [LARGE SCALE GENOMIC DNA]</scope>
    <source>
        <strain evidence="6 7">BV2-C</strain>
    </source>
</reference>
<evidence type="ECO:0000256" key="2">
    <source>
        <dbReference type="ARBA" id="ARBA00022832"/>
    </source>
</evidence>
<sequence>MAYGTSPSVAKLPTTLCEAYAAAIRNHAKEDAFAYKEAGQWVKVSHAAFAERVRKARSGFLALGIQRGDRVGLLSENRLEWTITDVALLSCGAVDVPIYGTSTGAQIAYIINDAGAETLVLSNQKQFDKAANAIGEMPQLKFIVTFDPVTITKPLPSRVKVMTFEELAQMGDRGVPSDFLDEMVRAATPDDLATLIYTSGTTGDPKGVMLTHDNLTFNLVANVERLTDLGPEDIALSYLPLSHVYERTVMNVFVYSGVSMYFAESVDTVAQNLMEIQPTVMTSVPRIFEKILAKIEDEGRKAGGLKTKLFTWALQTGREYSRAKCRGEVPPLLSLQYDIAHALVLSKIKNKIAPRIKFFSSGGAALAEDIAHVFSAMGLSILEGYGLTETSPVITSNTKAENRPGTVGKPLRGVEIKIAPDGEILTRGRHVMRGYYNKPDKTAEVLTADGWFCTGDIGELDADGFLRITDRKKDLFKTSGGKYIAPQPIENILKTSPHIVQAVVVGNGRKFPGALIVPTPSTLENLAREAGITSASLAQQLEHPKVLDFYRQEVERLTPHLAQWEKIKNIALLENELTIENGELTPTLKVKRRVVDEKYKDKIDAIYGQERAATT</sequence>
<gene>
    <name evidence="6" type="ORF">J8C06_03455</name>
</gene>
<evidence type="ECO:0000256" key="1">
    <source>
        <dbReference type="ARBA" id="ARBA00022598"/>
    </source>
</evidence>
<evidence type="ECO:0000313" key="7">
    <source>
        <dbReference type="Proteomes" id="UP000676506"/>
    </source>
</evidence>
<keyword evidence="7" id="KW-1185">Reference proteome</keyword>
<dbReference type="Gene3D" id="3.40.50.12780">
    <property type="entry name" value="N-terminal domain of ligase-like"/>
    <property type="match status" value="2"/>
</dbReference>